<feature type="binding site" evidence="7">
    <location>
        <position position="116"/>
    </location>
    <ligand>
        <name>tRNA</name>
        <dbReference type="ChEBI" id="CHEBI:17843"/>
    </ligand>
</feature>
<evidence type="ECO:0000256" key="8">
    <source>
        <dbReference type="RuleBase" id="RU000673"/>
    </source>
</evidence>
<feature type="binding site" evidence="7">
    <location>
        <position position="68"/>
    </location>
    <ligand>
        <name>tRNA</name>
        <dbReference type="ChEBI" id="CHEBI:17843"/>
    </ligand>
</feature>
<dbReference type="AlphaFoldDB" id="A0A2P5SWX4"/>
<evidence type="ECO:0000256" key="7">
    <source>
        <dbReference type="HAMAP-Rule" id="MF_00083"/>
    </source>
</evidence>
<dbReference type="EC" id="3.1.1.29" evidence="1 7"/>
<dbReference type="PANTHER" id="PTHR17224">
    <property type="entry name" value="PEPTIDYL-TRNA HYDROLASE"/>
    <property type="match status" value="1"/>
</dbReference>
<feature type="binding site" evidence="7">
    <location>
        <position position="70"/>
    </location>
    <ligand>
        <name>tRNA</name>
        <dbReference type="ChEBI" id="CHEBI:17843"/>
    </ligand>
</feature>
<dbReference type="OrthoDB" id="9800507at2"/>
<evidence type="ECO:0000256" key="4">
    <source>
        <dbReference type="ARBA" id="ARBA00022884"/>
    </source>
</evidence>
<dbReference type="GO" id="GO:0000049">
    <property type="term" value="F:tRNA binding"/>
    <property type="evidence" value="ECO:0007669"/>
    <property type="project" value="UniProtKB-UniRule"/>
</dbReference>
<feature type="site" description="Stabilizes the basic form of H active site to accept a proton" evidence="7">
    <location>
        <position position="95"/>
    </location>
</feature>
<protein>
    <recommendedName>
        <fullName evidence="6 7">Peptidyl-tRNA hydrolase</fullName>
        <shortName evidence="7">Pth</shortName>
        <ecNumber evidence="1 7">3.1.1.29</ecNumber>
    </recommendedName>
</protein>
<keyword evidence="3 7" id="KW-0378">Hydrolase</keyword>
<dbReference type="InterPro" id="IPR018171">
    <property type="entry name" value="Pept_tRNA_hydro_CS"/>
</dbReference>
<dbReference type="FunFam" id="3.40.50.1470:FF:000001">
    <property type="entry name" value="Peptidyl-tRNA hydrolase"/>
    <property type="match status" value="1"/>
</dbReference>
<dbReference type="Gene3D" id="3.40.50.1470">
    <property type="entry name" value="Peptidyl-tRNA hydrolase"/>
    <property type="match status" value="1"/>
</dbReference>
<dbReference type="InterPro" id="IPR001328">
    <property type="entry name" value="Pept_tRNA_hydro"/>
</dbReference>
<evidence type="ECO:0000256" key="1">
    <source>
        <dbReference type="ARBA" id="ARBA00013260"/>
    </source>
</evidence>
<comment type="caution">
    <text evidence="10">The sequence shown here is derived from an EMBL/GenBank/DDBJ whole genome shotgun (WGS) entry which is preliminary data.</text>
</comment>
<dbReference type="EMBL" id="PDKU01000001">
    <property type="protein sequence ID" value="PPI86824.1"/>
    <property type="molecule type" value="Genomic_DNA"/>
</dbReference>
<evidence type="ECO:0000256" key="3">
    <source>
        <dbReference type="ARBA" id="ARBA00022801"/>
    </source>
</evidence>
<keyword evidence="2 7" id="KW-0820">tRNA-binding</keyword>
<dbReference type="GO" id="GO:0005737">
    <property type="term" value="C:cytoplasm"/>
    <property type="evidence" value="ECO:0007669"/>
    <property type="project" value="UniProtKB-SubCell"/>
</dbReference>
<evidence type="ECO:0000256" key="9">
    <source>
        <dbReference type="RuleBase" id="RU004320"/>
    </source>
</evidence>
<comment type="function">
    <text evidence="7">Hydrolyzes ribosome-free peptidyl-tRNAs (with 1 or more amino acids incorporated), which drop off the ribosome during protein synthesis, or as a result of ribosome stalling.</text>
</comment>
<dbReference type="PROSITE" id="PS01196">
    <property type="entry name" value="PEPT_TRNA_HYDROL_2"/>
    <property type="match status" value="1"/>
</dbReference>
<dbReference type="PANTHER" id="PTHR17224:SF1">
    <property type="entry name" value="PEPTIDYL-TRNA HYDROLASE"/>
    <property type="match status" value="1"/>
</dbReference>
<evidence type="ECO:0000313" key="11">
    <source>
        <dbReference type="Proteomes" id="UP000296144"/>
    </source>
</evidence>
<accession>A0A2P5SWX4</accession>
<name>A0A2P5SWX4_9GAMM</name>
<dbReference type="GO" id="GO:0004045">
    <property type="term" value="F:peptidyl-tRNA hydrolase activity"/>
    <property type="evidence" value="ECO:0007669"/>
    <property type="project" value="UniProtKB-UniRule"/>
</dbReference>
<reference evidence="10 11" key="1">
    <citation type="journal article" date="2018" name="Genome Biol. Evol.">
        <title>Cladogenesis and Genomic Streamlining in Extracellular Endosymbionts of Tropical Stink Bugs.</title>
        <authorList>
            <person name="Otero-Bravo A."/>
            <person name="Goffredi S."/>
            <person name="Sabree Z.L."/>
        </authorList>
    </citation>
    <scope>NUCLEOTIDE SEQUENCE [LARGE SCALE GENOMIC DNA]</scope>
    <source>
        <strain evidence="10 11">SoEL</strain>
    </source>
</reference>
<dbReference type="NCBIfam" id="TIGR00447">
    <property type="entry name" value="pth"/>
    <property type="match status" value="1"/>
</dbReference>
<feature type="binding site" evidence="7">
    <location>
        <position position="17"/>
    </location>
    <ligand>
        <name>tRNA</name>
        <dbReference type="ChEBI" id="CHEBI:17843"/>
    </ligand>
</feature>
<dbReference type="CDD" id="cd00462">
    <property type="entry name" value="PTH"/>
    <property type="match status" value="1"/>
</dbReference>
<evidence type="ECO:0000313" key="10">
    <source>
        <dbReference type="EMBL" id="PPI86824.1"/>
    </source>
</evidence>
<dbReference type="HAMAP" id="MF_00083">
    <property type="entry name" value="Pept_tRNA_hydro_bact"/>
    <property type="match status" value="1"/>
</dbReference>
<keyword evidence="7" id="KW-0963">Cytoplasm</keyword>
<dbReference type="RefSeq" id="WP_136129988.1">
    <property type="nucleotide sequence ID" value="NZ_PDKU01000001.1"/>
</dbReference>
<keyword evidence="11" id="KW-1185">Reference proteome</keyword>
<dbReference type="GO" id="GO:0072344">
    <property type="term" value="P:rescue of stalled ribosome"/>
    <property type="evidence" value="ECO:0007669"/>
    <property type="project" value="UniProtKB-UniRule"/>
</dbReference>
<comment type="subunit">
    <text evidence="7">Monomer.</text>
</comment>
<sequence length="194" mass="22026">MNKIKLIVGLLNPGARYIDTRHNVGAWYVNLLIEKHNLTIKNSLSFFGFTSSMRISSDKIYLLMPNTFMNLSGQAVKAISTYYNILPEEILIAHDELDFPAGIAKFKYGGGHGGHNGLRDIIKQLGNSKNFYRLRIGVGRPRNRNHISQFVLSEPPNNEKKLICNVINEAIICTEIWLTHDYHKAINRLNAFNS</sequence>
<dbReference type="Proteomes" id="UP000296144">
    <property type="component" value="Unassembled WGS sequence"/>
</dbReference>
<feature type="active site" description="Proton acceptor" evidence="7">
    <location>
        <position position="22"/>
    </location>
</feature>
<gene>
    <name evidence="7" type="primary">pth</name>
    <name evidence="10" type="ORF">CRV10_01035</name>
</gene>
<feature type="site" description="Discriminates between blocked and unblocked aminoacyl-tRNA" evidence="7">
    <location>
        <position position="12"/>
    </location>
</feature>
<dbReference type="Pfam" id="PF01195">
    <property type="entry name" value="Pept_tRNA_hydro"/>
    <property type="match status" value="1"/>
</dbReference>
<keyword evidence="4 7" id="KW-0694">RNA-binding</keyword>
<dbReference type="SUPFAM" id="SSF53178">
    <property type="entry name" value="Peptidyl-tRNA hydrolase-like"/>
    <property type="match status" value="1"/>
</dbReference>
<evidence type="ECO:0000256" key="2">
    <source>
        <dbReference type="ARBA" id="ARBA00022555"/>
    </source>
</evidence>
<evidence type="ECO:0000256" key="6">
    <source>
        <dbReference type="ARBA" id="ARBA00050038"/>
    </source>
</evidence>
<comment type="similarity">
    <text evidence="5 7 9">Belongs to the PTH family.</text>
</comment>
<organism evidence="10 11">
    <name type="scientific">Candidatus Pantoea edessiphila</name>
    <dbReference type="NCBI Taxonomy" id="2044610"/>
    <lineage>
        <taxon>Bacteria</taxon>
        <taxon>Pseudomonadati</taxon>
        <taxon>Pseudomonadota</taxon>
        <taxon>Gammaproteobacteria</taxon>
        <taxon>Enterobacterales</taxon>
        <taxon>Erwiniaceae</taxon>
        <taxon>Pantoea</taxon>
    </lineage>
</organism>
<comment type="catalytic activity">
    <reaction evidence="7 8">
        <text>an N-acyl-L-alpha-aminoacyl-tRNA + H2O = an N-acyl-L-amino acid + a tRNA + H(+)</text>
        <dbReference type="Rhea" id="RHEA:54448"/>
        <dbReference type="Rhea" id="RHEA-COMP:10123"/>
        <dbReference type="Rhea" id="RHEA-COMP:13883"/>
        <dbReference type="ChEBI" id="CHEBI:15377"/>
        <dbReference type="ChEBI" id="CHEBI:15378"/>
        <dbReference type="ChEBI" id="CHEBI:59874"/>
        <dbReference type="ChEBI" id="CHEBI:78442"/>
        <dbReference type="ChEBI" id="CHEBI:138191"/>
        <dbReference type="EC" id="3.1.1.29"/>
    </reaction>
</comment>
<proteinExistence type="inferred from homology"/>
<comment type="function">
    <text evidence="7">Catalyzes the release of premature peptidyl moieties from peptidyl-tRNA molecules trapped in stalled 50S ribosomal subunits, and thus maintains levels of free tRNAs and 50S ribosomes.</text>
</comment>
<dbReference type="InterPro" id="IPR036416">
    <property type="entry name" value="Pept_tRNA_hydro_sf"/>
</dbReference>
<evidence type="ECO:0000256" key="5">
    <source>
        <dbReference type="ARBA" id="ARBA00038063"/>
    </source>
</evidence>
<dbReference type="PROSITE" id="PS01195">
    <property type="entry name" value="PEPT_TRNA_HYDROL_1"/>
    <property type="match status" value="1"/>
</dbReference>
<comment type="subcellular location">
    <subcellularLocation>
        <location evidence="7">Cytoplasm</location>
    </subcellularLocation>
</comment>
<dbReference type="GO" id="GO:0006515">
    <property type="term" value="P:protein quality control for misfolded or incompletely synthesized proteins"/>
    <property type="evidence" value="ECO:0007669"/>
    <property type="project" value="UniProtKB-UniRule"/>
</dbReference>